<sequence length="181" mass="19734">MSNPPISLYGSSYPVAKAALEAATAFLHQAQAAPGADDLPHARLYENMSPLSTQVQYVCDIVRNLVNRTTGQDMGAAWAEDSSLSSLDDMHGRIAAAMKLVDAVDENTVNGKANETFTMETNRYGTVHVCVHTFVSTHVLPYLFFYLGMTYGILRKEGVPLQLMDYMGPFNNISINKPGAV</sequence>
<gene>
    <name evidence="1" type="ORF">LMH87_009333</name>
</gene>
<protein>
    <submittedName>
        <fullName evidence="1">Uncharacterized protein</fullName>
    </submittedName>
</protein>
<dbReference type="GeneID" id="80896492"/>
<dbReference type="RefSeq" id="XP_056053471.1">
    <property type="nucleotide sequence ID" value="XM_056196309.1"/>
</dbReference>
<name>A0A9W8QDB6_AKAMU</name>
<dbReference type="Gene3D" id="1.20.120.450">
    <property type="entry name" value="dinb family like domain"/>
    <property type="match status" value="1"/>
</dbReference>
<dbReference type="PANTHER" id="PTHR36922">
    <property type="entry name" value="BLL2446 PROTEIN"/>
    <property type="match status" value="1"/>
</dbReference>
<dbReference type="AlphaFoldDB" id="A0A9W8QDB6"/>
<dbReference type="SUPFAM" id="SSF109854">
    <property type="entry name" value="DinB/YfiT-like putative metalloenzymes"/>
    <property type="match status" value="1"/>
</dbReference>
<keyword evidence="2" id="KW-1185">Reference proteome</keyword>
<dbReference type="EMBL" id="JAJHUN010000008">
    <property type="protein sequence ID" value="KAJ4152813.1"/>
    <property type="molecule type" value="Genomic_DNA"/>
</dbReference>
<dbReference type="InterPro" id="IPR018531">
    <property type="entry name" value="DUF1993"/>
</dbReference>
<dbReference type="Pfam" id="PF09351">
    <property type="entry name" value="DUF1993"/>
    <property type="match status" value="1"/>
</dbReference>
<dbReference type="InterPro" id="IPR034660">
    <property type="entry name" value="DinB/YfiT-like"/>
</dbReference>
<dbReference type="PANTHER" id="PTHR36922:SF1">
    <property type="entry name" value="DUF1993 DOMAIN-CONTAINING PROTEIN"/>
    <property type="match status" value="1"/>
</dbReference>
<dbReference type="KEGG" id="amus:LMH87_009333"/>
<comment type="caution">
    <text evidence="1">The sequence shown here is derived from an EMBL/GenBank/DDBJ whole genome shotgun (WGS) entry which is preliminary data.</text>
</comment>
<evidence type="ECO:0000313" key="1">
    <source>
        <dbReference type="EMBL" id="KAJ4152813.1"/>
    </source>
</evidence>
<evidence type="ECO:0000313" key="2">
    <source>
        <dbReference type="Proteomes" id="UP001144673"/>
    </source>
</evidence>
<accession>A0A9W8QDB6</accession>
<proteinExistence type="predicted"/>
<organism evidence="1 2">
    <name type="scientific">Akanthomyces muscarius</name>
    <name type="common">Entomopathogenic fungus</name>
    <name type="synonym">Lecanicillium muscarium</name>
    <dbReference type="NCBI Taxonomy" id="2231603"/>
    <lineage>
        <taxon>Eukaryota</taxon>
        <taxon>Fungi</taxon>
        <taxon>Dikarya</taxon>
        <taxon>Ascomycota</taxon>
        <taxon>Pezizomycotina</taxon>
        <taxon>Sordariomycetes</taxon>
        <taxon>Hypocreomycetidae</taxon>
        <taxon>Hypocreales</taxon>
        <taxon>Cordycipitaceae</taxon>
        <taxon>Akanthomyces</taxon>
    </lineage>
</organism>
<dbReference type="Proteomes" id="UP001144673">
    <property type="component" value="Chromosome 5"/>
</dbReference>
<reference evidence="1" key="1">
    <citation type="journal article" date="2023" name="Access Microbiol">
        <title>De-novo genome assembly for Akanthomyces muscarius, a biocontrol agent of insect agricultural pests.</title>
        <authorList>
            <person name="Erdos Z."/>
            <person name="Studholme D.J."/>
            <person name="Raymond B."/>
            <person name="Sharma M."/>
        </authorList>
    </citation>
    <scope>NUCLEOTIDE SEQUENCE</scope>
    <source>
        <strain evidence="1">Ve6</strain>
    </source>
</reference>